<dbReference type="SUPFAM" id="SSF52058">
    <property type="entry name" value="L domain-like"/>
    <property type="match status" value="1"/>
</dbReference>
<proteinExistence type="predicted"/>
<dbReference type="AlphaFoldDB" id="A0A8H6Y4I1"/>
<name>A0A8H6Y4I1_9AGAR</name>
<evidence type="ECO:0008006" key="3">
    <source>
        <dbReference type="Google" id="ProtNLM"/>
    </source>
</evidence>
<organism evidence="1 2">
    <name type="scientific">Mycena venus</name>
    <dbReference type="NCBI Taxonomy" id="2733690"/>
    <lineage>
        <taxon>Eukaryota</taxon>
        <taxon>Fungi</taxon>
        <taxon>Dikarya</taxon>
        <taxon>Basidiomycota</taxon>
        <taxon>Agaricomycotina</taxon>
        <taxon>Agaricomycetes</taxon>
        <taxon>Agaricomycetidae</taxon>
        <taxon>Agaricales</taxon>
        <taxon>Marasmiineae</taxon>
        <taxon>Mycenaceae</taxon>
        <taxon>Mycena</taxon>
    </lineage>
</organism>
<dbReference type="EMBL" id="JACAZI010000008">
    <property type="protein sequence ID" value="KAF7354030.1"/>
    <property type="molecule type" value="Genomic_DNA"/>
</dbReference>
<gene>
    <name evidence="1" type="ORF">MVEN_01089800</name>
</gene>
<sequence length="368" mass="42501">MHELNPLYVEEILEHCLAYLCHSTHDMMACALVSRHWVYVAQSQLYRDPPIRGMLARECPDINRKWAQFIETLESSPHLIRHVRRLSLKVDKMAGPETVLRICFFPFTHLDSVLLSFGLIWAPYVDAIQQLLSLPSLRRVKLQCNTLCDWERFARFWDRCSPTLRHLELGFNHLSSPVAQEPPVSLVDRRGTPVVLESLHLTSKRISHYRFTQPSCPFDISTLKLLRIGHRVEVQLQDFGAAIQNIETLAIVVNNNLRNLSFSAFPKLTSLHIRKLTDISLLQNDLLLQLLSTIGPTSSIREIVFCSRFSYQSPEFYEHLDAKLSSLPMPYTPIVVFVMASAAYEYMRPHLPLLGGRDMLRRIDDEVW</sequence>
<protein>
    <recommendedName>
        <fullName evidence="3">F-box domain-containing protein</fullName>
    </recommendedName>
</protein>
<comment type="caution">
    <text evidence="1">The sequence shown here is derived from an EMBL/GenBank/DDBJ whole genome shotgun (WGS) entry which is preliminary data.</text>
</comment>
<keyword evidence="2" id="KW-1185">Reference proteome</keyword>
<evidence type="ECO:0000313" key="1">
    <source>
        <dbReference type="EMBL" id="KAF7354030.1"/>
    </source>
</evidence>
<reference evidence="1" key="1">
    <citation type="submission" date="2020-05" db="EMBL/GenBank/DDBJ databases">
        <title>Mycena genomes resolve the evolution of fungal bioluminescence.</title>
        <authorList>
            <person name="Tsai I.J."/>
        </authorList>
    </citation>
    <scope>NUCLEOTIDE SEQUENCE</scope>
    <source>
        <strain evidence="1">CCC161011</strain>
    </source>
</reference>
<dbReference type="OrthoDB" id="3071602at2759"/>
<evidence type="ECO:0000313" key="2">
    <source>
        <dbReference type="Proteomes" id="UP000620124"/>
    </source>
</evidence>
<accession>A0A8H6Y4I1</accession>
<dbReference type="Gene3D" id="3.80.10.10">
    <property type="entry name" value="Ribonuclease Inhibitor"/>
    <property type="match status" value="1"/>
</dbReference>
<dbReference type="InterPro" id="IPR032675">
    <property type="entry name" value="LRR_dom_sf"/>
</dbReference>
<dbReference type="Proteomes" id="UP000620124">
    <property type="component" value="Unassembled WGS sequence"/>
</dbReference>